<organism evidence="2 3">
    <name type="scientific">Tricholomella constricta</name>
    <dbReference type="NCBI Taxonomy" id="117010"/>
    <lineage>
        <taxon>Eukaryota</taxon>
        <taxon>Fungi</taxon>
        <taxon>Dikarya</taxon>
        <taxon>Basidiomycota</taxon>
        <taxon>Agaricomycotina</taxon>
        <taxon>Agaricomycetes</taxon>
        <taxon>Agaricomycetidae</taxon>
        <taxon>Agaricales</taxon>
        <taxon>Tricholomatineae</taxon>
        <taxon>Lyophyllaceae</taxon>
        <taxon>Tricholomella</taxon>
    </lineage>
</organism>
<feature type="compositionally biased region" description="Polar residues" evidence="1">
    <location>
        <begin position="57"/>
        <end position="87"/>
    </location>
</feature>
<feature type="compositionally biased region" description="Polar residues" evidence="1">
    <location>
        <begin position="170"/>
        <end position="179"/>
    </location>
</feature>
<evidence type="ECO:0000313" key="2">
    <source>
        <dbReference type="EMBL" id="KAF5387915.1"/>
    </source>
</evidence>
<comment type="caution">
    <text evidence="2">The sequence shown here is derived from an EMBL/GenBank/DDBJ whole genome shotgun (WGS) entry which is preliminary data.</text>
</comment>
<feature type="compositionally biased region" description="Low complexity" evidence="1">
    <location>
        <begin position="608"/>
        <end position="639"/>
    </location>
</feature>
<feature type="region of interest" description="Disordered" evidence="1">
    <location>
        <begin position="737"/>
        <end position="846"/>
    </location>
</feature>
<accession>A0A8H5HRJ5</accession>
<sequence length="968" mass="103776">MTTPGSIRSDHTRQHAEHSRRDPEPSQRDAERSKRDTDYLQYYQSSIADGRSDVNDQESSWSSQLTRQTSGGSTSPSDYSDSQTTDFSMAPTPSVASSHTSRRSKAPSDGGSDRRRLAIIQMDPLDNSPPAKSRDGHPQGGSVRSRRRIPSNLAGLALVAPPDAAPKSYSHLTPPSTAPVTGDPTSAIRDEKGHHRSASEATNTKATKASFRDARSSGTDRAPATSREAPAGPRVFVEGHALSPSSDQSLSPSVVPDAPDQTHGLLSPVQQTRPGVTRGDTQSSLILTPEIGEEKDIGARVAAPVVISLDSAGPFRRRGGSSRNDGFSPQVVLQPVSATPFPSKDTSPYLHYQPGVHSTAGPLPPPPRAMFNIDTNSPAPPRPPRLNSPMSTRSRGDFEAVKQALQLPPSVTVALASRVPRSSPNKYTESPETRAARLEGSATESEAPTSTSSSELRHVRSVHRREGAFAPSSSTSTMTQSDSDTPASQTAPHIDVAPSDRPHGDVKILDDTKLVTASNQAASNDNDDDVPPITVVHSMQPIDEQEQEPQGNDDTNDLLRSPSVRRRTSDELSSGSGSRSPPYTGHSRETPSPPPKSFRNSLTKNLRRLSSSLPRTPSLSSKSGRSSGTYYSSRTPSPSMHMIPLPPVRQKIKSQHPPAMFFAEITTRKTSLERCTLYAQKINELYMYDSGLGDWTIETKLRANNNRPTVASNSHTFTPQPRHTSRASMISEATFPRRPDASTATDLSIKTTDLAPPTPPALPYPSLANQRMYPPRTSSIASGTPPSSIRSLASSNPTSTKTGGFFASLGRKASMTSAKKPGSGPLTPSSTTSPARLTKNPPAITAPRIINISHAPSVPGGPRAPPNHRAVRSQTIMTTTNPFASNAATPDRSEALGRRPSLHDLVSEQTVIDISADPEFVRQVDKLVHLLPDADRAVLAGYLRRAGQDILAIGQYLEDEKSGTIKPP</sequence>
<feature type="compositionally biased region" description="Low complexity" evidence="1">
    <location>
        <begin position="573"/>
        <end position="582"/>
    </location>
</feature>
<feature type="region of interest" description="Disordered" evidence="1">
    <location>
        <begin position="1"/>
        <end position="289"/>
    </location>
</feature>
<name>A0A8H5HRJ5_9AGAR</name>
<feature type="region of interest" description="Disordered" evidence="1">
    <location>
        <begin position="707"/>
        <end position="726"/>
    </location>
</feature>
<feature type="compositionally biased region" description="Basic and acidic residues" evidence="1">
    <location>
        <begin position="498"/>
        <end position="513"/>
    </location>
</feature>
<protein>
    <submittedName>
        <fullName evidence="2">Uncharacterized protein</fullName>
    </submittedName>
</protein>
<evidence type="ECO:0000313" key="3">
    <source>
        <dbReference type="Proteomes" id="UP000565441"/>
    </source>
</evidence>
<reference evidence="2 3" key="1">
    <citation type="journal article" date="2020" name="ISME J.">
        <title>Uncovering the hidden diversity of litter-decomposition mechanisms in mushroom-forming fungi.</title>
        <authorList>
            <person name="Floudas D."/>
            <person name="Bentzer J."/>
            <person name="Ahren D."/>
            <person name="Johansson T."/>
            <person name="Persson P."/>
            <person name="Tunlid A."/>
        </authorList>
    </citation>
    <scope>NUCLEOTIDE SEQUENCE [LARGE SCALE GENOMIC DNA]</scope>
    <source>
        <strain evidence="2 3">CBS 661.87</strain>
    </source>
</reference>
<feature type="compositionally biased region" description="Low complexity" evidence="1">
    <location>
        <begin position="821"/>
        <end position="834"/>
    </location>
</feature>
<feature type="region of interest" description="Disordered" evidence="1">
    <location>
        <begin position="337"/>
        <end position="644"/>
    </location>
</feature>
<feature type="compositionally biased region" description="Polar residues" evidence="1">
    <location>
        <begin position="776"/>
        <end position="802"/>
    </location>
</feature>
<feature type="compositionally biased region" description="Low complexity" evidence="1">
    <location>
        <begin position="441"/>
        <end position="454"/>
    </location>
</feature>
<feature type="compositionally biased region" description="Low complexity" evidence="1">
    <location>
        <begin position="242"/>
        <end position="257"/>
    </location>
</feature>
<gene>
    <name evidence="2" type="ORF">D9615_000140</name>
</gene>
<keyword evidence="3" id="KW-1185">Reference proteome</keyword>
<dbReference type="Proteomes" id="UP000565441">
    <property type="component" value="Unassembled WGS sequence"/>
</dbReference>
<dbReference type="AlphaFoldDB" id="A0A8H5HRJ5"/>
<evidence type="ECO:0000256" key="1">
    <source>
        <dbReference type="SAM" id="MobiDB-lite"/>
    </source>
</evidence>
<dbReference type="EMBL" id="JAACJP010000001">
    <property type="protein sequence ID" value="KAF5387915.1"/>
    <property type="molecule type" value="Genomic_DNA"/>
</dbReference>
<feature type="compositionally biased region" description="Polar residues" evidence="1">
    <location>
        <begin position="268"/>
        <end position="286"/>
    </location>
</feature>
<feature type="compositionally biased region" description="Low complexity" evidence="1">
    <location>
        <begin position="472"/>
        <end position="485"/>
    </location>
</feature>
<dbReference type="OrthoDB" id="2413468at2759"/>
<proteinExistence type="predicted"/>
<feature type="compositionally biased region" description="Basic and acidic residues" evidence="1">
    <location>
        <begin position="8"/>
        <end position="38"/>
    </location>
</feature>